<keyword evidence="1" id="KW-0812">Transmembrane</keyword>
<protein>
    <recommendedName>
        <fullName evidence="4">DUF5673 domain-containing protein</fullName>
    </recommendedName>
</protein>
<dbReference type="EMBL" id="JAHQCS010000073">
    <property type="protein sequence ID" value="MBU9711437.1"/>
    <property type="molecule type" value="Genomic_DNA"/>
</dbReference>
<proteinExistence type="predicted"/>
<keyword evidence="3" id="KW-1185">Reference proteome</keyword>
<feature type="transmembrane region" description="Helical" evidence="1">
    <location>
        <begin position="6"/>
        <end position="22"/>
    </location>
</feature>
<feature type="transmembrane region" description="Helical" evidence="1">
    <location>
        <begin position="78"/>
        <end position="96"/>
    </location>
</feature>
<evidence type="ECO:0008006" key="4">
    <source>
        <dbReference type="Google" id="ProtNLM"/>
    </source>
</evidence>
<reference evidence="2 3" key="1">
    <citation type="submission" date="2021-06" db="EMBL/GenBank/DDBJ databases">
        <title>Bacillus sp. RD4P76, an endophyte from a halophyte.</title>
        <authorList>
            <person name="Sun J.-Q."/>
        </authorList>
    </citation>
    <scope>NUCLEOTIDE SEQUENCE [LARGE SCALE GENOMIC DNA]</scope>
    <source>
        <strain evidence="2 3">CGMCC 1.15917</strain>
    </source>
</reference>
<sequence>MPWLYLFCSTIFGVIAIYHLFAHRRREMMNDYVIYETKDPRKISTSSRIYKISLWSSYLILLLNLLLLLEIFRDFQRATLLFLMIFPIGLFILITLDRVFEVRGNALIFAGYHTQWGKIRLIKWGKQGGKRTKLIMELDKGTKIKTTIDNDERSSLEEILSNYTHFEKENNR</sequence>
<accession>A0ABS6JCQ7</accession>
<gene>
    <name evidence="2" type="ORF">KS419_06800</name>
</gene>
<dbReference type="RefSeq" id="WP_217065322.1">
    <property type="nucleotide sequence ID" value="NZ_JAHQCS010000073.1"/>
</dbReference>
<organism evidence="2 3">
    <name type="scientific">Evansella tamaricis</name>
    <dbReference type="NCBI Taxonomy" id="2069301"/>
    <lineage>
        <taxon>Bacteria</taxon>
        <taxon>Bacillati</taxon>
        <taxon>Bacillota</taxon>
        <taxon>Bacilli</taxon>
        <taxon>Bacillales</taxon>
        <taxon>Bacillaceae</taxon>
        <taxon>Evansella</taxon>
    </lineage>
</organism>
<keyword evidence="1" id="KW-0472">Membrane</keyword>
<evidence type="ECO:0000313" key="2">
    <source>
        <dbReference type="EMBL" id="MBU9711437.1"/>
    </source>
</evidence>
<keyword evidence="1" id="KW-1133">Transmembrane helix</keyword>
<name>A0ABS6JCQ7_9BACI</name>
<evidence type="ECO:0000313" key="3">
    <source>
        <dbReference type="Proteomes" id="UP000784880"/>
    </source>
</evidence>
<comment type="caution">
    <text evidence="2">The sequence shown here is derived from an EMBL/GenBank/DDBJ whole genome shotgun (WGS) entry which is preliminary data.</text>
</comment>
<evidence type="ECO:0000256" key="1">
    <source>
        <dbReference type="SAM" id="Phobius"/>
    </source>
</evidence>
<dbReference type="Proteomes" id="UP000784880">
    <property type="component" value="Unassembled WGS sequence"/>
</dbReference>
<feature type="transmembrane region" description="Helical" evidence="1">
    <location>
        <begin position="52"/>
        <end position="72"/>
    </location>
</feature>